<keyword evidence="10" id="KW-1133">Transmembrane helix</keyword>
<dbReference type="InterPro" id="IPR036097">
    <property type="entry name" value="HisK_dim/P_sf"/>
</dbReference>
<dbReference type="SUPFAM" id="SSF47384">
    <property type="entry name" value="Homodimeric domain of signal transducing histidine kinase"/>
    <property type="match status" value="1"/>
</dbReference>
<dbReference type="InterPro" id="IPR001789">
    <property type="entry name" value="Sig_transdc_resp-reg_receiver"/>
</dbReference>
<dbReference type="PRINTS" id="PR00344">
    <property type="entry name" value="BCTRLSENSOR"/>
</dbReference>
<evidence type="ECO:0000259" key="12">
    <source>
        <dbReference type="PROSITE" id="PS50110"/>
    </source>
</evidence>
<feature type="domain" description="Response regulatory" evidence="12">
    <location>
        <begin position="920"/>
        <end position="1033"/>
    </location>
</feature>
<keyword evidence="8" id="KW-0902">Two-component regulatory system</keyword>
<keyword evidence="10" id="KW-0472">Membrane</keyword>
<dbReference type="InterPro" id="IPR003594">
    <property type="entry name" value="HATPase_dom"/>
</dbReference>
<dbReference type="GO" id="GO:0005524">
    <property type="term" value="F:ATP binding"/>
    <property type="evidence" value="ECO:0007669"/>
    <property type="project" value="UniProtKB-KW"/>
</dbReference>
<dbReference type="Proteomes" id="UP000448908">
    <property type="component" value="Unassembled WGS sequence"/>
</dbReference>
<evidence type="ECO:0000256" key="3">
    <source>
        <dbReference type="ARBA" id="ARBA00022553"/>
    </source>
</evidence>
<evidence type="ECO:0000256" key="2">
    <source>
        <dbReference type="ARBA" id="ARBA00012438"/>
    </source>
</evidence>
<evidence type="ECO:0000259" key="11">
    <source>
        <dbReference type="PROSITE" id="PS50109"/>
    </source>
</evidence>
<feature type="domain" description="Histidine kinase" evidence="11">
    <location>
        <begin position="687"/>
        <end position="898"/>
    </location>
</feature>
<dbReference type="SMART" id="SM00388">
    <property type="entry name" value="HisKA"/>
    <property type="match status" value="1"/>
</dbReference>
<dbReference type="Pfam" id="PF02518">
    <property type="entry name" value="HATPase_c"/>
    <property type="match status" value="1"/>
</dbReference>
<dbReference type="CDD" id="cd00082">
    <property type="entry name" value="HisKA"/>
    <property type="match status" value="1"/>
</dbReference>
<dbReference type="EMBL" id="WNDA01000003">
    <property type="protein sequence ID" value="MTU68036.1"/>
    <property type="molecule type" value="Genomic_DNA"/>
</dbReference>
<evidence type="ECO:0000256" key="7">
    <source>
        <dbReference type="ARBA" id="ARBA00022840"/>
    </source>
</evidence>
<feature type="transmembrane region" description="Helical" evidence="10">
    <location>
        <begin position="378"/>
        <end position="400"/>
    </location>
</feature>
<evidence type="ECO:0000256" key="6">
    <source>
        <dbReference type="ARBA" id="ARBA00022777"/>
    </source>
</evidence>
<feature type="modified residue" description="4-aspartylphosphate" evidence="9">
    <location>
        <position position="968"/>
    </location>
</feature>
<organism evidence="13 14">
    <name type="scientific">Parabacteroides merdae</name>
    <dbReference type="NCBI Taxonomy" id="46503"/>
    <lineage>
        <taxon>Bacteria</taxon>
        <taxon>Pseudomonadati</taxon>
        <taxon>Bacteroidota</taxon>
        <taxon>Bacteroidia</taxon>
        <taxon>Bacteroidales</taxon>
        <taxon>Tannerellaceae</taxon>
        <taxon>Parabacteroides</taxon>
    </lineage>
</organism>
<evidence type="ECO:0000256" key="10">
    <source>
        <dbReference type="SAM" id="Phobius"/>
    </source>
</evidence>
<dbReference type="FunFam" id="3.30.565.10:FF:000006">
    <property type="entry name" value="Sensor histidine kinase WalK"/>
    <property type="match status" value="1"/>
</dbReference>
<keyword evidence="3 9" id="KW-0597">Phosphoprotein</keyword>
<dbReference type="CDD" id="cd17546">
    <property type="entry name" value="REC_hyHK_CKI1_RcsC-like"/>
    <property type="match status" value="1"/>
</dbReference>
<dbReference type="Gene3D" id="3.30.565.10">
    <property type="entry name" value="Histidine kinase-like ATPase, C-terminal domain"/>
    <property type="match status" value="1"/>
</dbReference>
<dbReference type="Pfam" id="PF00512">
    <property type="entry name" value="HisKA"/>
    <property type="match status" value="1"/>
</dbReference>
<keyword evidence="7" id="KW-0067">ATP-binding</keyword>
<dbReference type="SUPFAM" id="SSF55874">
    <property type="entry name" value="ATPase domain of HSP90 chaperone/DNA topoisomerase II/histidine kinase"/>
    <property type="match status" value="1"/>
</dbReference>
<dbReference type="Gene3D" id="3.40.50.2300">
    <property type="match status" value="1"/>
</dbReference>
<dbReference type="Pfam" id="PF00072">
    <property type="entry name" value="Response_reg"/>
    <property type="match status" value="1"/>
</dbReference>
<evidence type="ECO:0000313" key="14">
    <source>
        <dbReference type="Proteomes" id="UP000448908"/>
    </source>
</evidence>
<evidence type="ECO:0000256" key="5">
    <source>
        <dbReference type="ARBA" id="ARBA00022741"/>
    </source>
</evidence>
<keyword evidence="5" id="KW-0547">Nucleotide-binding</keyword>
<gene>
    <name evidence="13" type="ORF">GMD92_02805</name>
</gene>
<dbReference type="GO" id="GO:0000155">
    <property type="term" value="F:phosphorelay sensor kinase activity"/>
    <property type="evidence" value="ECO:0007669"/>
    <property type="project" value="InterPro"/>
</dbReference>
<protein>
    <recommendedName>
        <fullName evidence="2">histidine kinase</fullName>
        <ecNumber evidence="2">2.7.13.3</ecNumber>
    </recommendedName>
</protein>
<evidence type="ECO:0000256" key="4">
    <source>
        <dbReference type="ARBA" id="ARBA00022679"/>
    </source>
</evidence>
<dbReference type="PANTHER" id="PTHR43047">
    <property type="entry name" value="TWO-COMPONENT HISTIDINE PROTEIN KINASE"/>
    <property type="match status" value="1"/>
</dbReference>
<dbReference type="SUPFAM" id="SSF52172">
    <property type="entry name" value="CheY-like"/>
    <property type="match status" value="1"/>
</dbReference>
<name>A0AA43W2U4_9BACT</name>
<proteinExistence type="predicted"/>
<comment type="caution">
    <text evidence="13">The sequence shown here is derived from an EMBL/GenBank/DDBJ whole genome shotgun (WGS) entry which is preliminary data.</text>
</comment>
<dbReference type="FunFam" id="1.10.287.130:FF:000002">
    <property type="entry name" value="Two-component osmosensing histidine kinase"/>
    <property type="match status" value="1"/>
</dbReference>
<dbReference type="Gene3D" id="3.30.450.20">
    <property type="entry name" value="PAS domain"/>
    <property type="match status" value="1"/>
</dbReference>
<dbReference type="EC" id="2.7.13.3" evidence="2"/>
<keyword evidence="4" id="KW-0808">Transferase</keyword>
<dbReference type="InterPro" id="IPR004358">
    <property type="entry name" value="Sig_transdc_His_kin-like_C"/>
</dbReference>
<comment type="catalytic activity">
    <reaction evidence="1">
        <text>ATP + protein L-histidine = ADP + protein N-phospho-L-histidine.</text>
        <dbReference type="EC" id="2.7.13.3"/>
    </reaction>
</comment>
<evidence type="ECO:0000256" key="9">
    <source>
        <dbReference type="PROSITE-ProRule" id="PRU00169"/>
    </source>
</evidence>
<dbReference type="AlphaFoldDB" id="A0AA43W2U4"/>
<dbReference type="InterPro" id="IPR011006">
    <property type="entry name" value="CheY-like_superfamily"/>
</dbReference>
<dbReference type="PROSITE" id="PS50110">
    <property type="entry name" value="RESPONSE_REGULATORY"/>
    <property type="match status" value="1"/>
</dbReference>
<dbReference type="SMART" id="SM00448">
    <property type="entry name" value="REC"/>
    <property type="match status" value="1"/>
</dbReference>
<sequence>MCFSNLRKFSDSRWRLYLLCTMFLICIPFSGNAIPGQEPKFLLIINSYNENAPWSQHLITPVLLQTSRMQDVEARVANMDGTLIRNDSLYGVTEDNIFHRYRHRTPDYLLLIGNMAFNLRDRIREEWGDIPMVLVGDMDSYAPLSYYFTGRSVNMTDEETIPLATLRDKYNFTFVEAPAKYKETVDLMVRMLPQMKKLVFASDELYLNQRLDRLIQSYIASRYPGLLYERLVGNEGNDNLLQKYLLTNDPSKGILFSTWFYDRKSLLGESTLVSGDFRLVASSSYPIFALRADYVTEGGFIGGYFYNADKVEQSIADALRRIIQHEESARNVPFVYSDSSHPMFNYTQMEIDGLSTDRCPEGSVFLNMPPTFWQQYKWQIICGLILLTAVAIIYLLVYIAQRKRIALLNTRDVLVRNMPVFYVQGKVTFGAANEVEDVDMLTGNTLFQSVYDKNKEEMGKDSVFHKKYIIPFTKLLFRERKSISFLYYFKQSKKFYEVILCHSREKDKIDIFGMDVTARHEAEKALSETNKKLEMTLSVAHIIPWRWNLTDNTIACESGRILNHMGLGKELDSNENTHIIRAEDYLHRIHPDDRQRIQDAYQSLVKGALRTVRTEFRVLTPLEENEVRTDWIEVNVMVDQVGKDKTPVSLLGSLLLITARKQQEQALITARERARESDRLKSAFLANMSHEIRTPLNAIVGFSSLLCSTESENEKKEFVSIIENNNQLLLQLISDILDLSKIEANTLEFNYQVVDVNEVFRNVENVIRPRLQPEVILNMSLGAADCHVYTERNRLSQVIINLLTNACKFTSRGSISYGYEIHDTELYIYVRDTGIGISKEDQEKIFERFAKLNSFVQGTGLGLSICQNIVEKMGGRIGIESEGRNKGSNFWFTVPYQPGEEKKPAVEVPVLQTVVRQDIIILIAEDNESNYLLFKNILGGKYRLLHAWDGVEAVELYKEHRPNIVIMDINMPNMNGYEATREIRKISEKVPIIAVTAYAYASDEARIMESGFNGYVSKPIDAHKLKNEIMTTISKNFILM</sequence>
<keyword evidence="6" id="KW-0418">Kinase</keyword>
<evidence type="ECO:0000313" key="13">
    <source>
        <dbReference type="EMBL" id="MTU68036.1"/>
    </source>
</evidence>
<evidence type="ECO:0000256" key="1">
    <source>
        <dbReference type="ARBA" id="ARBA00000085"/>
    </source>
</evidence>
<reference evidence="13 14" key="1">
    <citation type="journal article" date="2019" name="Nat. Med.">
        <title>A library of human gut bacterial isolates paired with longitudinal multiomics data enables mechanistic microbiome research.</title>
        <authorList>
            <person name="Poyet M."/>
            <person name="Groussin M."/>
            <person name="Gibbons S.M."/>
            <person name="Avila-Pacheco J."/>
            <person name="Jiang X."/>
            <person name="Kearney S.M."/>
            <person name="Perrotta A.R."/>
            <person name="Berdy B."/>
            <person name="Zhao S."/>
            <person name="Lieberman T.D."/>
            <person name="Swanson P.K."/>
            <person name="Smith M."/>
            <person name="Roesemann S."/>
            <person name="Alexander J.E."/>
            <person name="Rich S.A."/>
            <person name="Livny J."/>
            <person name="Vlamakis H."/>
            <person name="Clish C."/>
            <person name="Bullock K."/>
            <person name="Deik A."/>
            <person name="Scott J."/>
            <person name="Pierce K.A."/>
            <person name="Xavier R.J."/>
            <person name="Alm E.J."/>
        </authorList>
    </citation>
    <scope>NUCLEOTIDE SEQUENCE [LARGE SCALE GENOMIC DNA]</scope>
    <source>
        <strain evidence="13 14">BIOML-A16</strain>
    </source>
</reference>
<dbReference type="InterPro" id="IPR036890">
    <property type="entry name" value="HATPase_C_sf"/>
</dbReference>
<keyword evidence="10" id="KW-0812">Transmembrane</keyword>
<dbReference type="PROSITE" id="PS50109">
    <property type="entry name" value="HIS_KIN"/>
    <property type="match status" value="1"/>
</dbReference>
<evidence type="ECO:0000256" key="8">
    <source>
        <dbReference type="ARBA" id="ARBA00023012"/>
    </source>
</evidence>
<accession>A0AA43W2U4</accession>
<dbReference type="Gene3D" id="1.10.287.130">
    <property type="match status" value="1"/>
</dbReference>
<dbReference type="InterPro" id="IPR005467">
    <property type="entry name" value="His_kinase_dom"/>
</dbReference>
<dbReference type="InterPro" id="IPR003661">
    <property type="entry name" value="HisK_dim/P_dom"/>
</dbReference>
<dbReference type="SMART" id="SM00387">
    <property type="entry name" value="HATPase_c"/>
    <property type="match status" value="1"/>
</dbReference>